<protein>
    <submittedName>
        <fullName evidence="5">Secreted protein</fullName>
    </submittedName>
</protein>
<name>A0A183AA64_9TREM</name>
<gene>
    <name evidence="3" type="ORF">ECPE_LOCUS3849</name>
</gene>
<reference evidence="3 4" key="2">
    <citation type="submission" date="2018-11" db="EMBL/GenBank/DDBJ databases">
        <authorList>
            <consortium name="Pathogen Informatics"/>
        </authorList>
    </citation>
    <scope>NUCLEOTIDE SEQUENCE [LARGE SCALE GENOMIC DNA]</scope>
    <source>
        <strain evidence="3 4">Egypt</strain>
    </source>
</reference>
<dbReference type="AlphaFoldDB" id="A0A183AA64"/>
<feature type="chain" id="PRO_5043137919" evidence="2">
    <location>
        <begin position="25"/>
        <end position="173"/>
    </location>
</feature>
<dbReference type="EMBL" id="UZAN01040750">
    <property type="protein sequence ID" value="VDP70788.1"/>
    <property type="molecule type" value="Genomic_DNA"/>
</dbReference>
<evidence type="ECO:0000256" key="1">
    <source>
        <dbReference type="SAM" id="MobiDB-lite"/>
    </source>
</evidence>
<organism evidence="5">
    <name type="scientific">Echinostoma caproni</name>
    <dbReference type="NCBI Taxonomy" id="27848"/>
    <lineage>
        <taxon>Eukaryota</taxon>
        <taxon>Metazoa</taxon>
        <taxon>Spiralia</taxon>
        <taxon>Lophotrochozoa</taxon>
        <taxon>Platyhelminthes</taxon>
        <taxon>Trematoda</taxon>
        <taxon>Digenea</taxon>
        <taxon>Plagiorchiida</taxon>
        <taxon>Echinostomata</taxon>
        <taxon>Echinostomatoidea</taxon>
        <taxon>Echinostomatidae</taxon>
        <taxon>Echinostoma</taxon>
    </lineage>
</organism>
<feature type="compositionally biased region" description="Polar residues" evidence="1">
    <location>
        <begin position="62"/>
        <end position="88"/>
    </location>
</feature>
<dbReference type="OrthoDB" id="10533436at2759"/>
<evidence type="ECO:0000313" key="3">
    <source>
        <dbReference type="EMBL" id="VDP70788.1"/>
    </source>
</evidence>
<proteinExistence type="predicted"/>
<evidence type="ECO:0000313" key="4">
    <source>
        <dbReference type="Proteomes" id="UP000272942"/>
    </source>
</evidence>
<dbReference type="WBParaSite" id="ECPE_0000385401-mRNA-1">
    <property type="protein sequence ID" value="ECPE_0000385401-mRNA-1"/>
    <property type="gene ID" value="ECPE_0000385401"/>
</dbReference>
<keyword evidence="2" id="KW-0732">Signal</keyword>
<feature type="signal peptide" evidence="2">
    <location>
        <begin position="1"/>
        <end position="24"/>
    </location>
</feature>
<feature type="region of interest" description="Disordered" evidence="1">
    <location>
        <begin position="141"/>
        <end position="173"/>
    </location>
</feature>
<dbReference type="Proteomes" id="UP000272942">
    <property type="component" value="Unassembled WGS sequence"/>
</dbReference>
<keyword evidence="4" id="KW-1185">Reference proteome</keyword>
<sequence length="173" mass="19670">MVRFYIQNACRVLLMIVLCSVTNAAQVRRYSFGHVNRNESIESGNRPPERAFLANRVENQKKVPSSDYQSQNIPVTRSGHSVMNAQTQKDYTSRSYSIYDNVGLDEYENHRETNEQNTSQQAVPEDNNADVNETVKLLHEDSADVLQKDDSGSIRQIETSDARETKCPVETEP</sequence>
<accession>A0A183AA64</accession>
<feature type="region of interest" description="Disordered" evidence="1">
    <location>
        <begin position="61"/>
        <end position="88"/>
    </location>
</feature>
<evidence type="ECO:0000313" key="5">
    <source>
        <dbReference type="WBParaSite" id="ECPE_0000385401-mRNA-1"/>
    </source>
</evidence>
<evidence type="ECO:0000256" key="2">
    <source>
        <dbReference type="SAM" id="SignalP"/>
    </source>
</evidence>
<reference evidence="5" key="1">
    <citation type="submission" date="2016-06" db="UniProtKB">
        <authorList>
            <consortium name="WormBaseParasite"/>
        </authorList>
    </citation>
    <scope>IDENTIFICATION</scope>
</reference>